<proteinExistence type="predicted"/>
<evidence type="ECO:0000313" key="1">
    <source>
        <dbReference type="EMBL" id="MBL1102461.1"/>
    </source>
</evidence>
<dbReference type="Proteomes" id="UP000634229">
    <property type="component" value="Unassembled WGS sequence"/>
</dbReference>
<comment type="caution">
    <text evidence="1">The sequence shown here is derived from an EMBL/GenBank/DDBJ whole genome shotgun (WGS) entry which is preliminary data.</text>
</comment>
<dbReference type="RefSeq" id="WP_201882883.1">
    <property type="nucleotide sequence ID" value="NZ_JAERRF010000046.1"/>
</dbReference>
<protein>
    <submittedName>
        <fullName evidence="1">Uncharacterized protein</fullName>
    </submittedName>
</protein>
<keyword evidence="2" id="KW-1185">Reference proteome</keyword>
<organism evidence="1 2">
    <name type="scientific">Streptomyces coffeae</name>
    <dbReference type="NCBI Taxonomy" id="621382"/>
    <lineage>
        <taxon>Bacteria</taxon>
        <taxon>Bacillati</taxon>
        <taxon>Actinomycetota</taxon>
        <taxon>Actinomycetes</taxon>
        <taxon>Kitasatosporales</taxon>
        <taxon>Streptomycetaceae</taxon>
        <taxon>Streptomyces</taxon>
    </lineage>
</organism>
<evidence type="ECO:0000313" key="2">
    <source>
        <dbReference type="Proteomes" id="UP000634229"/>
    </source>
</evidence>
<dbReference type="EMBL" id="JAERRF010000046">
    <property type="protein sequence ID" value="MBL1102461.1"/>
    <property type="molecule type" value="Genomic_DNA"/>
</dbReference>
<accession>A0ABS1NRU8</accession>
<reference evidence="1 2" key="1">
    <citation type="submission" date="2021-01" db="EMBL/GenBank/DDBJ databases">
        <title>WGS of actinomycetes isolated from Thailand.</title>
        <authorList>
            <person name="Thawai C."/>
        </authorList>
    </citation>
    <scope>NUCLEOTIDE SEQUENCE [LARGE SCALE GENOMIC DNA]</scope>
    <source>
        <strain evidence="1 2">CA1R205</strain>
    </source>
</reference>
<sequence>MWWIQSEMDRAATAYEAAHAEAEQHGITGERATCQAQRAFVLAFTDPAVADDELEPAQQLLAGLDLRATGLTTQIAALVRDAGITADIEDRASILRTEISVTDLATAEATLELAMSFHYAVQGAHDGVTSNDVARLGTATRREERPMAEAVVPEVRAAQRRIVGTVRASGVLNNDGLALWREADCEEWKATAAEIGKDLELLEVPYTIVTAFRFPLASSWNKAMRRGEEVRIARKDVIHLVRWMPSLKESIDDIPEDGPGWAFRLFQPRAEGMAICNLALSADWPTWSKKQARAAGLVCAECDYDLRQFKDEERLPYDIRLPERPKKRRLLCGQCCEHGLKEMERLAVLAEKPS</sequence>
<name>A0ABS1NRU8_9ACTN</name>
<gene>
    <name evidence="1" type="ORF">JK363_38820</name>
</gene>